<dbReference type="AlphaFoldDB" id="A0A0D3HEE1"/>
<feature type="domain" description="Exostosin GT47" evidence="8">
    <location>
        <begin position="224"/>
        <end position="362"/>
    </location>
</feature>
<feature type="region of interest" description="Disordered" evidence="6">
    <location>
        <begin position="1"/>
        <end position="22"/>
    </location>
</feature>
<keyword evidence="4" id="KW-0735">Signal-anchor</keyword>
<evidence type="ECO:0000256" key="4">
    <source>
        <dbReference type="ARBA" id="ARBA00022968"/>
    </source>
</evidence>
<organism evidence="9">
    <name type="scientific">Oryza barthii</name>
    <dbReference type="NCBI Taxonomy" id="65489"/>
    <lineage>
        <taxon>Eukaryota</taxon>
        <taxon>Viridiplantae</taxon>
        <taxon>Streptophyta</taxon>
        <taxon>Embryophyta</taxon>
        <taxon>Tracheophyta</taxon>
        <taxon>Spermatophyta</taxon>
        <taxon>Magnoliopsida</taxon>
        <taxon>Liliopsida</taxon>
        <taxon>Poales</taxon>
        <taxon>Poaceae</taxon>
        <taxon>BOP clade</taxon>
        <taxon>Oryzoideae</taxon>
        <taxon>Oryzeae</taxon>
        <taxon>Oryzinae</taxon>
        <taxon>Oryza</taxon>
    </lineage>
</organism>
<dbReference type="EnsemblPlants" id="OBART10G12360.1">
    <property type="protein sequence ID" value="OBART10G12360.1"/>
    <property type="gene ID" value="OBART10G12360"/>
</dbReference>
<dbReference type="Proteomes" id="UP000026960">
    <property type="component" value="Chromosome 10"/>
</dbReference>
<accession>A0A0D3HEE1</accession>
<comment type="similarity">
    <text evidence="2">Belongs to the glycosyltransferase 47 family.</text>
</comment>
<comment type="subcellular location">
    <subcellularLocation>
        <location evidence="1">Golgi apparatus membrane</location>
        <topology evidence="1">Single-pass type II membrane protein</topology>
    </subcellularLocation>
</comment>
<dbReference type="PANTHER" id="PTHR11062:SF379">
    <property type="entry name" value="OS10G0459300 PROTEIN"/>
    <property type="match status" value="1"/>
</dbReference>
<reference evidence="9" key="2">
    <citation type="submission" date="2015-03" db="UniProtKB">
        <authorList>
            <consortium name="EnsemblPlants"/>
        </authorList>
    </citation>
    <scope>IDENTIFICATION</scope>
</reference>
<evidence type="ECO:0000313" key="9">
    <source>
        <dbReference type="EnsemblPlants" id="OBART10G12360.1"/>
    </source>
</evidence>
<dbReference type="Pfam" id="PF03016">
    <property type="entry name" value="Exostosin_GT47"/>
    <property type="match status" value="2"/>
</dbReference>
<dbReference type="InterPro" id="IPR040911">
    <property type="entry name" value="Exostosin_GT47"/>
</dbReference>
<keyword evidence="7" id="KW-0472">Membrane</keyword>
<dbReference type="GO" id="GO:0016757">
    <property type="term" value="F:glycosyltransferase activity"/>
    <property type="evidence" value="ECO:0007669"/>
    <property type="project" value="UniProtKB-KW"/>
</dbReference>
<feature type="domain" description="Exostosin GT47" evidence="8">
    <location>
        <begin position="100"/>
        <end position="219"/>
    </location>
</feature>
<evidence type="ECO:0000259" key="8">
    <source>
        <dbReference type="Pfam" id="PF03016"/>
    </source>
</evidence>
<evidence type="ECO:0000256" key="7">
    <source>
        <dbReference type="SAM" id="Phobius"/>
    </source>
</evidence>
<keyword evidence="3" id="KW-0328">Glycosyltransferase</keyword>
<keyword evidence="3" id="KW-0808">Transferase</keyword>
<evidence type="ECO:0000313" key="10">
    <source>
        <dbReference type="Proteomes" id="UP000026960"/>
    </source>
</evidence>
<dbReference type="PaxDb" id="65489-OBART10G12360.1"/>
<dbReference type="STRING" id="65489.A0A0D3HEE1"/>
<evidence type="ECO:0000256" key="3">
    <source>
        <dbReference type="ARBA" id="ARBA00022676"/>
    </source>
</evidence>
<dbReference type="Gramene" id="OBART10G12360.1">
    <property type="protein sequence ID" value="OBART10G12360.1"/>
    <property type="gene ID" value="OBART10G12360"/>
</dbReference>
<evidence type="ECO:0000256" key="1">
    <source>
        <dbReference type="ARBA" id="ARBA00004323"/>
    </source>
</evidence>
<feature type="transmembrane region" description="Helical" evidence="7">
    <location>
        <begin position="32"/>
        <end position="53"/>
    </location>
</feature>
<reference evidence="9" key="1">
    <citation type="journal article" date="2009" name="Rice">
        <title>De Novo Next Generation Sequencing of Plant Genomes.</title>
        <authorList>
            <person name="Rounsley S."/>
            <person name="Marri P.R."/>
            <person name="Yu Y."/>
            <person name="He R."/>
            <person name="Sisneros N."/>
            <person name="Goicoechea J.L."/>
            <person name="Lee S.J."/>
            <person name="Angelova A."/>
            <person name="Kudrna D."/>
            <person name="Luo M."/>
            <person name="Affourtit J."/>
            <person name="Desany B."/>
            <person name="Knight J."/>
            <person name="Niazi F."/>
            <person name="Egholm M."/>
            <person name="Wing R.A."/>
        </authorList>
    </citation>
    <scope>NUCLEOTIDE SEQUENCE [LARGE SCALE GENOMIC DNA]</scope>
    <source>
        <strain evidence="9">cv. IRGC 105608</strain>
    </source>
</reference>
<proteinExistence type="inferred from homology"/>
<keyword evidence="5" id="KW-0333">Golgi apparatus</keyword>
<dbReference type="HOGENOM" id="CLU_012659_4_1_1"/>
<dbReference type="InterPro" id="IPR004263">
    <property type="entry name" value="Exostosin"/>
</dbReference>
<dbReference type="PANTHER" id="PTHR11062">
    <property type="entry name" value="EXOSTOSIN HEPARAN SULFATE GLYCOSYLTRANSFERASE -RELATED"/>
    <property type="match status" value="1"/>
</dbReference>
<evidence type="ECO:0000256" key="5">
    <source>
        <dbReference type="ARBA" id="ARBA00023034"/>
    </source>
</evidence>
<dbReference type="GO" id="GO:0000139">
    <property type="term" value="C:Golgi membrane"/>
    <property type="evidence" value="ECO:0007669"/>
    <property type="project" value="UniProtKB-SubCell"/>
</dbReference>
<name>A0A0D3HEE1_9ORYZ</name>
<sequence length="424" mass="45912">MKPPPTAAATSDSDGGGGGGGGGGGLIRPSRICYMAILSAVFWFLVFSLLSGMPGGGDLSSVLFRPSSLSLPLLNSFTFDQNPSPEQQPPPAPAPAEDRCAGRYIYMYDMPARFNEELLRDCRALRPWTAEGMCRYVANGGMGEPMGGDGGGVFSERGWFDTDQFVLDIIFHGRMKRYGCLTGDPAAAAAVFVPFYGSCDLGRHIFHRNASVKDALSEDLTAADVAAWQRRVRAAARPWLFSFAGGPRKGNGTIRADIIRQCGASSRCNLFHCHGAAASGCNAPGAVMRVFESSRFCLEPRGDTMTRRSTFDAILAGCIPVFFHPGSAYTQYTLHLPPERGGWSVLIPHADVTGRNVSIEETLAAISLEKVRSMREEVIRLIPTVVYADTRSSRVDFRDAFDVAVDAVVGRVARRRRGEPDARR</sequence>
<dbReference type="eggNOG" id="KOG1021">
    <property type="taxonomic scope" value="Eukaryota"/>
</dbReference>
<keyword evidence="7" id="KW-0812">Transmembrane</keyword>
<evidence type="ECO:0000256" key="2">
    <source>
        <dbReference type="ARBA" id="ARBA00010271"/>
    </source>
</evidence>
<keyword evidence="10" id="KW-1185">Reference proteome</keyword>
<protein>
    <recommendedName>
        <fullName evidence="8">Exostosin GT47 domain-containing protein</fullName>
    </recommendedName>
</protein>
<evidence type="ECO:0000256" key="6">
    <source>
        <dbReference type="SAM" id="MobiDB-lite"/>
    </source>
</evidence>
<keyword evidence="7" id="KW-1133">Transmembrane helix</keyword>